<evidence type="ECO:0000313" key="2">
    <source>
        <dbReference type="EMBL" id="KAL3802534.1"/>
    </source>
</evidence>
<feature type="compositionally biased region" description="Polar residues" evidence="1">
    <location>
        <begin position="1"/>
        <end position="11"/>
    </location>
</feature>
<feature type="region of interest" description="Disordered" evidence="1">
    <location>
        <begin position="276"/>
        <end position="322"/>
    </location>
</feature>
<protein>
    <recommendedName>
        <fullName evidence="4">BAH domain-containing protein</fullName>
    </recommendedName>
</protein>
<feature type="region of interest" description="Disordered" evidence="1">
    <location>
        <begin position="1"/>
        <end position="27"/>
    </location>
</feature>
<dbReference type="EMBL" id="JABMIG020000019">
    <property type="protein sequence ID" value="KAL3802534.1"/>
    <property type="molecule type" value="Genomic_DNA"/>
</dbReference>
<evidence type="ECO:0000313" key="3">
    <source>
        <dbReference type="Proteomes" id="UP001516023"/>
    </source>
</evidence>
<name>A0ABD3QQR2_9STRA</name>
<evidence type="ECO:0000256" key="1">
    <source>
        <dbReference type="SAM" id="MobiDB-lite"/>
    </source>
</evidence>
<gene>
    <name evidence="2" type="ORF">HJC23_012553</name>
</gene>
<sequence length="463" mass="52734">MAMSTVNATNNDAASDDDSSSASSSASDDYALNFDIFSQNSLAAKSDQNDNEENDDVHNSSNGAKVNAALQDVDGDKNEDQTATVSGANDYANAAIEEKARQVANSIDIDKQISSPQNLFWLTSQRNRSRPKINPVRIPPDDSEYIGYKDVLRIKDPTRQCVVQYLQFPHVEITSKTCIGMYELVARSRLVPYHGGEEKDDSKSTKVCVGEEEKGDDDLRRHRWCPILTATYLKQLKKDHKVLGDVQLRTEELYLERVLQKAFEEKEQTMRLQQYDVMATEEPQEGRTTKEEEEGERFTNENNQNGDSDQETNNGVRRSKRKWNQLDDSHTEWLHCGDVIRFYKPGFAAGDARFLCEATVTSIRPREDPSLVVDCEGEWYMVVPNDHPVMRIKRMERGGLVENVGCCYRPVENYTLKREGGNHAVKEVIDKRVRKVREITERNKQIAMQNIERDGCGPTDMFR</sequence>
<dbReference type="AlphaFoldDB" id="A0ABD3QQR2"/>
<keyword evidence="3" id="KW-1185">Reference proteome</keyword>
<feature type="compositionally biased region" description="Polar residues" evidence="1">
    <location>
        <begin position="304"/>
        <end position="316"/>
    </location>
</feature>
<evidence type="ECO:0008006" key="4">
    <source>
        <dbReference type="Google" id="ProtNLM"/>
    </source>
</evidence>
<proteinExistence type="predicted"/>
<accession>A0ABD3QQR2</accession>
<dbReference type="Proteomes" id="UP001516023">
    <property type="component" value="Unassembled WGS sequence"/>
</dbReference>
<organism evidence="2 3">
    <name type="scientific">Cyclotella cryptica</name>
    <dbReference type="NCBI Taxonomy" id="29204"/>
    <lineage>
        <taxon>Eukaryota</taxon>
        <taxon>Sar</taxon>
        <taxon>Stramenopiles</taxon>
        <taxon>Ochrophyta</taxon>
        <taxon>Bacillariophyta</taxon>
        <taxon>Coscinodiscophyceae</taxon>
        <taxon>Thalassiosirophycidae</taxon>
        <taxon>Stephanodiscales</taxon>
        <taxon>Stephanodiscaceae</taxon>
        <taxon>Cyclotella</taxon>
    </lineage>
</organism>
<comment type="caution">
    <text evidence="2">The sequence shown here is derived from an EMBL/GenBank/DDBJ whole genome shotgun (WGS) entry which is preliminary data.</text>
</comment>
<reference evidence="2 3" key="1">
    <citation type="journal article" date="2020" name="G3 (Bethesda)">
        <title>Improved Reference Genome for Cyclotella cryptica CCMP332, a Model for Cell Wall Morphogenesis, Salinity Adaptation, and Lipid Production in Diatoms (Bacillariophyta).</title>
        <authorList>
            <person name="Roberts W.R."/>
            <person name="Downey K.M."/>
            <person name="Ruck E.C."/>
            <person name="Traller J.C."/>
            <person name="Alverson A.J."/>
        </authorList>
    </citation>
    <scope>NUCLEOTIDE SEQUENCE [LARGE SCALE GENOMIC DNA]</scope>
    <source>
        <strain evidence="2 3">CCMP332</strain>
    </source>
</reference>
<feature type="region of interest" description="Disordered" evidence="1">
    <location>
        <begin position="43"/>
        <end position="63"/>
    </location>
</feature>